<reference evidence="3" key="1">
    <citation type="submission" date="2024-07" db="EMBL/GenBank/DDBJ databases">
        <title>Two chromosome-level genome assemblies of Korean endemic species Abeliophyllum distichum and Forsythia ovata (Oleaceae).</title>
        <authorList>
            <person name="Jang H."/>
        </authorList>
    </citation>
    <scope>NUCLEOTIDE SEQUENCE [LARGE SCALE GENOMIC DNA]</scope>
</reference>
<keyword evidence="3" id="KW-1185">Reference proteome</keyword>
<evidence type="ECO:0000313" key="3">
    <source>
        <dbReference type="Proteomes" id="UP001604277"/>
    </source>
</evidence>
<comment type="caution">
    <text evidence="2">The sequence shown here is derived from an EMBL/GenBank/DDBJ whole genome shotgun (WGS) entry which is preliminary data.</text>
</comment>
<feature type="compositionally biased region" description="Low complexity" evidence="1">
    <location>
        <begin position="87"/>
        <end position="98"/>
    </location>
</feature>
<evidence type="ECO:0000256" key="1">
    <source>
        <dbReference type="SAM" id="MobiDB-lite"/>
    </source>
</evidence>
<accession>A0ABD1X779</accession>
<gene>
    <name evidence="2" type="ORF">Fot_02555</name>
</gene>
<name>A0ABD1X779_9LAMI</name>
<feature type="region of interest" description="Disordered" evidence="1">
    <location>
        <begin position="78"/>
        <end position="105"/>
    </location>
</feature>
<proteinExistence type="predicted"/>
<dbReference type="EMBL" id="JBFOLJ010000001">
    <property type="protein sequence ID" value="KAL2557816.1"/>
    <property type="molecule type" value="Genomic_DNA"/>
</dbReference>
<dbReference type="Proteomes" id="UP001604277">
    <property type="component" value="Unassembled WGS sequence"/>
</dbReference>
<protein>
    <submittedName>
        <fullName evidence="2">Uncharacterized protein</fullName>
    </submittedName>
</protein>
<evidence type="ECO:0000313" key="2">
    <source>
        <dbReference type="EMBL" id="KAL2557816.1"/>
    </source>
</evidence>
<organism evidence="2 3">
    <name type="scientific">Forsythia ovata</name>
    <dbReference type="NCBI Taxonomy" id="205694"/>
    <lineage>
        <taxon>Eukaryota</taxon>
        <taxon>Viridiplantae</taxon>
        <taxon>Streptophyta</taxon>
        <taxon>Embryophyta</taxon>
        <taxon>Tracheophyta</taxon>
        <taxon>Spermatophyta</taxon>
        <taxon>Magnoliopsida</taxon>
        <taxon>eudicotyledons</taxon>
        <taxon>Gunneridae</taxon>
        <taxon>Pentapetalae</taxon>
        <taxon>asterids</taxon>
        <taxon>lamiids</taxon>
        <taxon>Lamiales</taxon>
        <taxon>Oleaceae</taxon>
        <taxon>Forsythieae</taxon>
        <taxon>Forsythia</taxon>
    </lineage>
</organism>
<sequence length="105" mass="11693">MPRGLISSSAEQPFIHDRRKILLRHPSLGLRLLKLHLRRWLLSHRLRGFVINEPTSRSLSQPTLQEVVGKGKGLVEARLPLPRPQVSTKSGASSSSTSEQRGLQG</sequence>
<dbReference type="AlphaFoldDB" id="A0ABD1X779"/>